<dbReference type="InterPro" id="IPR034660">
    <property type="entry name" value="DinB/YfiT-like"/>
</dbReference>
<feature type="region of interest" description="Disordered" evidence="1">
    <location>
        <begin position="63"/>
        <end position="82"/>
    </location>
</feature>
<dbReference type="GO" id="GO:0016853">
    <property type="term" value="F:isomerase activity"/>
    <property type="evidence" value="ECO:0007669"/>
    <property type="project" value="UniProtKB-KW"/>
</dbReference>
<accession>A0ABV9TTN9</accession>
<dbReference type="Gene3D" id="1.20.120.450">
    <property type="entry name" value="dinb family like domain"/>
    <property type="match status" value="1"/>
</dbReference>
<dbReference type="Pfam" id="PF11716">
    <property type="entry name" value="MDMPI_N"/>
    <property type="match status" value="1"/>
</dbReference>
<dbReference type="Proteomes" id="UP001595872">
    <property type="component" value="Unassembled WGS sequence"/>
</dbReference>
<dbReference type="Pfam" id="PF07398">
    <property type="entry name" value="MDMPI_C"/>
    <property type="match status" value="1"/>
</dbReference>
<evidence type="ECO:0000313" key="4">
    <source>
        <dbReference type="EMBL" id="MFC4906818.1"/>
    </source>
</evidence>
<dbReference type="InterPro" id="IPR010872">
    <property type="entry name" value="MDMPI_C-term_domain"/>
</dbReference>
<evidence type="ECO:0000259" key="3">
    <source>
        <dbReference type="Pfam" id="PF11716"/>
    </source>
</evidence>
<evidence type="ECO:0000259" key="2">
    <source>
        <dbReference type="Pfam" id="PF07398"/>
    </source>
</evidence>
<organism evidence="4 5">
    <name type="scientific">Actinomadura gamaensis</name>
    <dbReference type="NCBI Taxonomy" id="1763541"/>
    <lineage>
        <taxon>Bacteria</taxon>
        <taxon>Bacillati</taxon>
        <taxon>Actinomycetota</taxon>
        <taxon>Actinomycetes</taxon>
        <taxon>Streptosporangiales</taxon>
        <taxon>Thermomonosporaceae</taxon>
        <taxon>Actinomadura</taxon>
    </lineage>
</organism>
<dbReference type="InterPro" id="IPR024344">
    <property type="entry name" value="MDMPI_metal-binding"/>
</dbReference>
<keyword evidence="4" id="KW-0413">Isomerase</keyword>
<dbReference type="RefSeq" id="WP_378252500.1">
    <property type="nucleotide sequence ID" value="NZ_JBHSIT010000001.1"/>
</dbReference>
<sequence>MWTHERYCDETERQIAAFTAALAGADLDAPVPTCPGWSVRDLLRHLGTTHRWAEGLVRTVAERPRSPRHYAGEPPQADGEQVPWFAEGGGALVRTLRAADPDAEMWSWGDDQHARFWSRRMVYETAVHRADLCFTLGLGYELDAGAAVDGMDEMLVNLPYAAPFAPNVENLRGDGETLAFTADDTGDRWTVELDKDRFGWRRSTASDDVHADAAVRARACDLYLFLWGRRRIDDPGVATAGDHDLLVRWVENSAL</sequence>
<feature type="domain" description="MDMPI C-terminal" evidence="2">
    <location>
        <begin position="147"/>
        <end position="247"/>
    </location>
</feature>
<keyword evidence="5" id="KW-1185">Reference proteome</keyword>
<comment type="caution">
    <text evidence="4">The sequence shown here is derived from an EMBL/GenBank/DDBJ whole genome shotgun (WGS) entry which is preliminary data.</text>
</comment>
<dbReference type="PANTHER" id="PTHR40758:SF1">
    <property type="entry name" value="CONSERVED PROTEIN"/>
    <property type="match status" value="1"/>
</dbReference>
<proteinExistence type="predicted"/>
<protein>
    <submittedName>
        <fullName evidence="4">Maleylpyruvate isomerase family mycothiol-dependent enzyme</fullName>
    </submittedName>
</protein>
<dbReference type="SUPFAM" id="SSF109854">
    <property type="entry name" value="DinB/YfiT-like putative metalloenzymes"/>
    <property type="match status" value="1"/>
</dbReference>
<gene>
    <name evidence="4" type="ORF">ACFPCY_05770</name>
</gene>
<dbReference type="InterPro" id="IPR017517">
    <property type="entry name" value="Maleyloyr_isom"/>
</dbReference>
<dbReference type="NCBIfam" id="TIGR03083">
    <property type="entry name" value="maleylpyruvate isomerase family mycothiol-dependent enzyme"/>
    <property type="match status" value="1"/>
</dbReference>
<name>A0ABV9TTN9_9ACTN</name>
<reference evidence="5" key="1">
    <citation type="journal article" date="2019" name="Int. J. Syst. Evol. Microbiol.">
        <title>The Global Catalogue of Microorganisms (GCM) 10K type strain sequencing project: providing services to taxonomists for standard genome sequencing and annotation.</title>
        <authorList>
            <consortium name="The Broad Institute Genomics Platform"/>
            <consortium name="The Broad Institute Genome Sequencing Center for Infectious Disease"/>
            <person name="Wu L."/>
            <person name="Ma J."/>
        </authorList>
    </citation>
    <scope>NUCLEOTIDE SEQUENCE [LARGE SCALE GENOMIC DNA]</scope>
    <source>
        <strain evidence="5">KLKA75</strain>
    </source>
</reference>
<dbReference type="EMBL" id="JBHSIT010000001">
    <property type="protein sequence ID" value="MFC4906818.1"/>
    <property type="molecule type" value="Genomic_DNA"/>
</dbReference>
<evidence type="ECO:0000313" key="5">
    <source>
        <dbReference type="Proteomes" id="UP001595872"/>
    </source>
</evidence>
<evidence type="ECO:0000256" key="1">
    <source>
        <dbReference type="SAM" id="MobiDB-lite"/>
    </source>
</evidence>
<dbReference type="PANTHER" id="PTHR40758">
    <property type="entry name" value="CONSERVED PROTEIN"/>
    <property type="match status" value="1"/>
</dbReference>
<feature type="domain" description="Mycothiol-dependent maleylpyruvate isomerase metal-binding" evidence="3">
    <location>
        <begin position="11"/>
        <end position="132"/>
    </location>
</feature>